<dbReference type="HAMAP" id="MF_00540">
    <property type="entry name" value="A_deaminase"/>
    <property type="match status" value="1"/>
</dbReference>
<evidence type="ECO:0000259" key="10">
    <source>
        <dbReference type="Pfam" id="PF00962"/>
    </source>
</evidence>
<comment type="catalytic activity">
    <reaction evidence="7">
        <text>adenosine + H2O + H(+) = inosine + NH4(+)</text>
        <dbReference type="Rhea" id="RHEA:24408"/>
        <dbReference type="ChEBI" id="CHEBI:15377"/>
        <dbReference type="ChEBI" id="CHEBI:15378"/>
        <dbReference type="ChEBI" id="CHEBI:16335"/>
        <dbReference type="ChEBI" id="CHEBI:17596"/>
        <dbReference type="ChEBI" id="CHEBI:28938"/>
        <dbReference type="EC" id="3.5.4.4"/>
    </reaction>
    <physiologicalReaction direction="left-to-right" evidence="7">
        <dbReference type="Rhea" id="RHEA:24409"/>
    </physiologicalReaction>
</comment>
<feature type="active site" description="Proton donor" evidence="9">
    <location>
        <position position="203"/>
    </location>
</feature>
<comment type="caution">
    <text evidence="9">Lacks conserved residue(s) required for the propagation of feature annotation.</text>
</comment>
<evidence type="ECO:0000256" key="1">
    <source>
        <dbReference type="ARBA" id="ARBA00012784"/>
    </source>
</evidence>
<evidence type="ECO:0000256" key="2">
    <source>
        <dbReference type="ARBA" id="ARBA00022723"/>
    </source>
</evidence>
<evidence type="ECO:0000256" key="9">
    <source>
        <dbReference type="HAMAP-Rule" id="MF_00540"/>
    </source>
</evidence>
<dbReference type="KEGG" id="lti:JW886_02410"/>
<keyword evidence="5 9" id="KW-0546">Nucleotide metabolism</keyword>
<dbReference type="CDD" id="cd01320">
    <property type="entry name" value="ADA"/>
    <property type="match status" value="1"/>
</dbReference>
<evidence type="ECO:0000313" key="12">
    <source>
        <dbReference type="Proteomes" id="UP000663608"/>
    </source>
</evidence>
<comment type="cofactor">
    <cofactor evidence="9">
        <name>Zn(2+)</name>
        <dbReference type="ChEBI" id="CHEBI:29105"/>
    </cofactor>
    <text evidence="9">Binds 1 zinc ion per subunit.</text>
</comment>
<dbReference type="InterPro" id="IPR006330">
    <property type="entry name" value="Ado/ade_deaminase"/>
</dbReference>
<accession>A0AA45KGV4</accession>
<evidence type="ECO:0000256" key="5">
    <source>
        <dbReference type="ARBA" id="ARBA00023080"/>
    </source>
</evidence>
<dbReference type="GO" id="GO:0006154">
    <property type="term" value="P:adenosine catabolic process"/>
    <property type="evidence" value="ECO:0007669"/>
    <property type="project" value="TreeGrafter"/>
</dbReference>
<dbReference type="GO" id="GO:0009117">
    <property type="term" value="P:nucleotide metabolic process"/>
    <property type="evidence" value="ECO:0007669"/>
    <property type="project" value="UniProtKB-KW"/>
</dbReference>
<feature type="domain" description="Adenosine deaminase" evidence="10">
    <location>
        <begin position="11"/>
        <end position="335"/>
    </location>
</feature>
<comment type="similarity">
    <text evidence="9">Belongs to the metallo-dependent hydrolases superfamily. Adenosine and AMP deaminases family. Adenosine deaminase subfamily.</text>
</comment>
<dbReference type="GO" id="GO:0009168">
    <property type="term" value="P:purine ribonucleoside monophosphate biosynthetic process"/>
    <property type="evidence" value="ECO:0007669"/>
    <property type="project" value="UniProtKB-UniRule"/>
</dbReference>
<evidence type="ECO:0000256" key="7">
    <source>
        <dbReference type="ARBA" id="ARBA00047989"/>
    </source>
</evidence>
<dbReference type="PANTHER" id="PTHR11409:SF43">
    <property type="entry name" value="ADENOSINE DEAMINASE"/>
    <property type="match status" value="1"/>
</dbReference>
<dbReference type="EC" id="3.5.4.4" evidence="1 9"/>
<feature type="binding site" evidence="9">
    <location>
        <position position="173"/>
    </location>
    <ligand>
        <name>substrate</name>
    </ligand>
</feature>
<evidence type="ECO:0000256" key="8">
    <source>
        <dbReference type="ARBA" id="ARBA00049213"/>
    </source>
</evidence>
<evidence type="ECO:0000256" key="3">
    <source>
        <dbReference type="ARBA" id="ARBA00022801"/>
    </source>
</evidence>
<dbReference type="GO" id="GO:0008270">
    <property type="term" value="F:zinc ion binding"/>
    <property type="evidence" value="ECO:0007669"/>
    <property type="project" value="UniProtKB-UniRule"/>
</dbReference>
<feature type="binding site" evidence="9">
    <location>
        <position position="282"/>
    </location>
    <ligand>
        <name>Zn(2+)</name>
        <dbReference type="ChEBI" id="CHEBI:29105"/>
        <note>catalytic</note>
    </ligand>
</feature>
<sequence>MLNSKIIAQMPKVELHCHLDGSLSLACIKDLAKNAGINLELTDEEILKKAQAPENTRNLLEYLARFDFVLPLLQTYKNLELAAYDVVQEAAKDNVKYIEIRFAPSQHLQENLTLEEAVEAVIAGLARAENDFDIRANALVCGLKQEPIEKLSKLPLLFDKITDEHLVGFDMAGDELNYPQEKFATLLGEITMRGVHVTLHAGECPNCEQNVLDAVEMGATRIGHGIMTKNLSQNQQTMMVERRIVLEMAPTSNFQTKAVETVAAYPFKDFYDKGLHVTLNTDNRTVSATTLQKEYEKISKWYPDFGLADFEKINHYAIDGAFIGQAEKENLHKQFSKAYQALSE</sequence>
<dbReference type="Proteomes" id="UP000663608">
    <property type="component" value="Chromosome"/>
</dbReference>
<evidence type="ECO:0000256" key="4">
    <source>
        <dbReference type="ARBA" id="ARBA00022833"/>
    </source>
</evidence>
<keyword evidence="3 9" id="KW-0378">Hydrolase</keyword>
<dbReference type="GO" id="GO:0004000">
    <property type="term" value="F:adenosine deaminase activity"/>
    <property type="evidence" value="ECO:0007669"/>
    <property type="project" value="UniProtKB-UniRule"/>
</dbReference>
<comment type="catalytic activity">
    <reaction evidence="8">
        <text>2'-deoxyadenosine + H2O + H(+) = 2'-deoxyinosine + NH4(+)</text>
        <dbReference type="Rhea" id="RHEA:28190"/>
        <dbReference type="ChEBI" id="CHEBI:15377"/>
        <dbReference type="ChEBI" id="CHEBI:15378"/>
        <dbReference type="ChEBI" id="CHEBI:17256"/>
        <dbReference type="ChEBI" id="CHEBI:28938"/>
        <dbReference type="ChEBI" id="CHEBI:28997"/>
        <dbReference type="EC" id="3.5.4.4"/>
    </reaction>
    <physiologicalReaction direction="left-to-right" evidence="8">
        <dbReference type="Rhea" id="RHEA:28191"/>
    </physiologicalReaction>
</comment>
<gene>
    <name evidence="9" type="primary">add</name>
    <name evidence="11" type="ORF">JW886_02410</name>
</gene>
<evidence type="ECO:0000313" key="11">
    <source>
        <dbReference type="EMBL" id="QSE77132.1"/>
    </source>
</evidence>
<dbReference type="EMBL" id="CP070872">
    <property type="protein sequence ID" value="QSE77132.1"/>
    <property type="molecule type" value="Genomic_DNA"/>
</dbReference>
<dbReference type="GO" id="GO:0043103">
    <property type="term" value="P:hypoxanthine salvage"/>
    <property type="evidence" value="ECO:0007669"/>
    <property type="project" value="TreeGrafter"/>
</dbReference>
<feature type="site" description="Important for catalytic activity" evidence="9">
    <location>
        <position position="224"/>
    </location>
</feature>
<feature type="binding site" evidence="9">
    <location>
        <position position="16"/>
    </location>
    <ligand>
        <name>Zn(2+)</name>
        <dbReference type="ChEBI" id="CHEBI:29105"/>
        <note>catalytic</note>
    </ligand>
</feature>
<name>A0AA45KGV4_9LACT</name>
<dbReference type="PANTHER" id="PTHR11409">
    <property type="entry name" value="ADENOSINE DEAMINASE"/>
    <property type="match status" value="1"/>
</dbReference>
<protein>
    <recommendedName>
        <fullName evidence="1 9">Adenosine deaminase</fullName>
        <ecNumber evidence="1 9">3.5.4.4</ecNumber>
    </recommendedName>
    <alternativeName>
        <fullName evidence="6 9">Adenosine aminohydrolase</fullName>
    </alternativeName>
</protein>
<keyword evidence="4 9" id="KW-0862">Zinc</keyword>
<feature type="binding site" evidence="9">
    <location>
        <position position="20"/>
    </location>
    <ligand>
        <name>substrate</name>
    </ligand>
</feature>
<reference evidence="11 12" key="1">
    <citation type="submission" date="2021-02" db="EMBL/GenBank/DDBJ databases">
        <title>Complete genome sequence of Lactococcus lactis strain K_LL004.</title>
        <authorList>
            <person name="Kim H.B."/>
        </authorList>
    </citation>
    <scope>NUCLEOTIDE SEQUENCE [LARGE SCALE GENOMIC DNA]</scope>
    <source>
        <strain evidence="11 12">K_LL004</strain>
    </source>
</reference>
<organism evidence="11 12">
    <name type="scientific">Lactococcus taiwanensis</name>
    <dbReference type="NCBI Taxonomy" id="1151742"/>
    <lineage>
        <taxon>Bacteria</taxon>
        <taxon>Bacillati</taxon>
        <taxon>Bacillota</taxon>
        <taxon>Bacilli</taxon>
        <taxon>Lactobacillales</taxon>
        <taxon>Streptococcaceae</taxon>
        <taxon>Lactococcus</taxon>
    </lineage>
</organism>
<dbReference type="Gene3D" id="3.20.20.140">
    <property type="entry name" value="Metal-dependent hydrolases"/>
    <property type="match status" value="1"/>
</dbReference>
<dbReference type="NCBIfam" id="TIGR01430">
    <property type="entry name" value="aden_deam"/>
    <property type="match status" value="1"/>
</dbReference>
<dbReference type="AlphaFoldDB" id="A0AA45KGV4"/>
<proteinExistence type="inferred from homology"/>
<dbReference type="GO" id="GO:0046103">
    <property type="term" value="P:inosine biosynthetic process"/>
    <property type="evidence" value="ECO:0007669"/>
    <property type="project" value="TreeGrafter"/>
</dbReference>
<dbReference type="SUPFAM" id="SSF51556">
    <property type="entry name" value="Metallo-dependent hydrolases"/>
    <property type="match status" value="1"/>
</dbReference>
<evidence type="ECO:0000256" key="6">
    <source>
        <dbReference type="ARBA" id="ARBA00031852"/>
    </source>
</evidence>
<keyword evidence="12" id="KW-1185">Reference proteome</keyword>
<feature type="binding site" evidence="9">
    <location>
        <position position="18"/>
    </location>
    <ligand>
        <name>Zn(2+)</name>
        <dbReference type="ChEBI" id="CHEBI:29105"/>
        <note>catalytic</note>
    </ligand>
</feature>
<dbReference type="RefSeq" id="WP_205872220.1">
    <property type="nucleotide sequence ID" value="NZ_CP070872.1"/>
</dbReference>
<dbReference type="Pfam" id="PF00962">
    <property type="entry name" value="A_deaminase"/>
    <property type="match status" value="1"/>
</dbReference>
<feature type="binding site" evidence="9">
    <location>
        <position position="200"/>
    </location>
    <ligand>
        <name>Zn(2+)</name>
        <dbReference type="ChEBI" id="CHEBI:29105"/>
        <note>catalytic</note>
    </ligand>
</feature>
<dbReference type="InterPro" id="IPR001365">
    <property type="entry name" value="A_deaminase_dom"/>
</dbReference>
<comment type="function">
    <text evidence="9">Catalyzes the hydrolytic deamination of adenosine and 2-deoxyadenosine.</text>
</comment>
<dbReference type="InterPro" id="IPR032466">
    <property type="entry name" value="Metal_Hydrolase"/>
</dbReference>
<keyword evidence="2 9" id="KW-0479">Metal-binding</keyword>
<dbReference type="GO" id="GO:0005829">
    <property type="term" value="C:cytosol"/>
    <property type="evidence" value="ECO:0007669"/>
    <property type="project" value="TreeGrafter"/>
</dbReference>
<feature type="binding site" evidence="9">
    <location>
        <position position="18"/>
    </location>
    <ligand>
        <name>substrate</name>
    </ligand>
</feature>
<dbReference type="InterPro" id="IPR028893">
    <property type="entry name" value="A_deaminase"/>
</dbReference>